<gene>
    <name evidence="1" type="ORF">SAMN03080601_01648</name>
</gene>
<dbReference type="Proteomes" id="UP000191055">
    <property type="component" value="Unassembled WGS sequence"/>
</dbReference>
<dbReference type="AlphaFoldDB" id="A0A1T5FPF6"/>
<protein>
    <submittedName>
        <fullName evidence="1">Uncharacterized protein</fullName>
    </submittedName>
</protein>
<organism evidence="1 2">
    <name type="scientific">Alkalitalea saponilacus</name>
    <dbReference type="NCBI Taxonomy" id="889453"/>
    <lineage>
        <taxon>Bacteria</taxon>
        <taxon>Pseudomonadati</taxon>
        <taxon>Bacteroidota</taxon>
        <taxon>Bacteroidia</taxon>
        <taxon>Marinilabiliales</taxon>
        <taxon>Marinilabiliaceae</taxon>
        <taxon>Alkalitalea</taxon>
    </lineage>
</organism>
<sequence length="39" mass="4667">MLPTVIPPDLNERVKILTYRTIKISFNRNMNVIFKVIDY</sequence>
<evidence type="ECO:0000313" key="1">
    <source>
        <dbReference type="EMBL" id="SKB98036.1"/>
    </source>
</evidence>
<proteinExistence type="predicted"/>
<evidence type="ECO:0000313" key="2">
    <source>
        <dbReference type="Proteomes" id="UP000191055"/>
    </source>
</evidence>
<accession>A0A1T5FPF6</accession>
<name>A0A1T5FPF6_9BACT</name>
<keyword evidence="2" id="KW-1185">Reference proteome</keyword>
<dbReference type="EMBL" id="FUYV01000008">
    <property type="protein sequence ID" value="SKB98036.1"/>
    <property type="molecule type" value="Genomic_DNA"/>
</dbReference>
<reference evidence="2" key="1">
    <citation type="submission" date="2017-02" db="EMBL/GenBank/DDBJ databases">
        <authorList>
            <person name="Varghese N."/>
            <person name="Submissions S."/>
        </authorList>
    </citation>
    <scope>NUCLEOTIDE SEQUENCE [LARGE SCALE GENOMIC DNA]</scope>
    <source>
        <strain evidence="2">DSM 24412</strain>
    </source>
</reference>